<sequence length="79" mass="8699">MVIAILLHSKHGINVLYKIASFEPASIPKIAQCIIALASAWLQRHRSSEAPDFILPSILSWHLLHPPSKQFLIPGGVPL</sequence>
<dbReference type="EMBL" id="KF901271">
    <property type="protein sequence ID" value="AIF24746.1"/>
    <property type="molecule type" value="Genomic_DNA"/>
</dbReference>
<dbReference type="AlphaFoldDB" id="A0A075I7S7"/>
<protein>
    <submittedName>
        <fullName evidence="1">Uncharacterized protein</fullName>
    </submittedName>
</protein>
<reference evidence="1" key="1">
    <citation type="journal article" date="2014" name="Genome Biol. Evol.">
        <title>Pangenome evidence for extensive interdomain horizontal transfer affecting lineage core and shell genes in uncultured planktonic thaumarchaeota and euryarchaeota.</title>
        <authorList>
            <person name="Deschamps P."/>
            <person name="Zivanovic Y."/>
            <person name="Moreira D."/>
            <person name="Rodriguez-Valera F."/>
            <person name="Lopez-Garcia P."/>
        </authorList>
    </citation>
    <scope>NUCLEOTIDE SEQUENCE</scope>
</reference>
<evidence type="ECO:0000313" key="1">
    <source>
        <dbReference type="EMBL" id="AIF24746.1"/>
    </source>
</evidence>
<name>A0A075I7S7_9ARCH</name>
<organism evidence="1">
    <name type="scientific">uncultured marine thaumarchaeote SAT1000_39_F02</name>
    <dbReference type="NCBI Taxonomy" id="1456407"/>
    <lineage>
        <taxon>Archaea</taxon>
        <taxon>Nitrososphaerota</taxon>
        <taxon>environmental samples</taxon>
    </lineage>
</organism>
<proteinExistence type="predicted"/>
<accession>A0A075I7S7</accession>